<comment type="caution">
    <text evidence="4">The sequence shown here is derived from an EMBL/GenBank/DDBJ whole genome shotgun (WGS) entry which is preliminary data.</text>
</comment>
<evidence type="ECO:0000256" key="1">
    <source>
        <dbReference type="ARBA" id="ARBA00023002"/>
    </source>
</evidence>
<feature type="domain" description="Alcohol dehydrogenase iron-type/glycerol dehydrogenase GldA" evidence="2">
    <location>
        <begin position="9"/>
        <end position="179"/>
    </location>
</feature>
<dbReference type="InterPro" id="IPR056798">
    <property type="entry name" value="ADH_Fe_C"/>
</dbReference>
<dbReference type="Pfam" id="PF25137">
    <property type="entry name" value="ADH_Fe_C"/>
    <property type="match status" value="1"/>
</dbReference>
<dbReference type="EMBL" id="JALBUT010000008">
    <property type="protein sequence ID" value="MDX8416057.1"/>
    <property type="molecule type" value="Genomic_DNA"/>
</dbReference>
<evidence type="ECO:0000313" key="5">
    <source>
        <dbReference type="Proteomes" id="UP001275932"/>
    </source>
</evidence>
<dbReference type="PANTHER" id="PTHR43633:SF1">
    <property type="entry name" value="ALCOHOL DEHYDROGENASE YQHD"/>
    <property type="match status" value="1"/>
</dbReference>
<dbReference type="PROSITE" id="PS00060">
    <property type="entry name" value="ADH_IRON_2"/>
    <property type="match status" value="1"/>
</dbReference>
<dbReference type="InterPro" id="IPR001670">
    <property type="entry name" value="ADH_Fe/GldA"/>
</dbReference>
<gene>
    <name evidence="4" type="ORF">MOX91_07705</name>
</gene>
<feature type="domain" description="Fe-containing alcohol dehydrogenase-like C-terminal" evidence="3">
    <location>
        <begin position="194"/>
        <end position="391"/>
    </location>
</feature>
<dbReference type="RefSeq" id="WP_370397509.1">
    <property type="nucleotide sequence ID" value="NZ_JALBUT010000008.1"/>
</dbReference>
<proteinExistence type="predicted"/>
<dbReference type="Gene3D" id="1.20.1090.10">
    <property type="entry name" value="Dehydroquinate synthase-like - alpha domain"/>
    <property type="match status" value="1"/>
</dbReference>
<dbReference type="Gene3D" id="3.40.50.1970">
    <property type="match status" value="1"/>
</dbReference>
<keyword evidence="1" id="KW-0560">Oxidoreductase</keyword>
<accession>A0ABU4WHN5</accession>
<evidence type="ECO:0000313" key="4">
    <source>
        <dbReference type="EMBL" id="MDX8416057.1"/>
    </source>
</evidence>
<dbReference type="SUPFAM" id="SSF56796">
    <property type="entry name" value="Dehydroquinate synthase-like"/>
    <property type="match status" value="1"/>
</dbReference>
<sequence>MNNFTYFAPTKIEFGLGAQKKVGKLLKEFGAKKVLIHFGGQSAKKSGLIDEVETLLKSEGIEYIEFGGVKPNPRLCDVYRGAEICKAENIDFLLAVGGGSVIDSAKAIALAIANPDCDVWDFYTTSKKPKACAPVGVILTMAAAGSEMSEASVITKDEGQLKRAINNDLVRAKFSILNPELTLTLPDYQTQSGCADILLHTLERYFKNTESFELTDSIAEALMRTVIANAKILHENPQDLNARAEIMWASTLSHNNLTGDRTKGDWSCHALEHELSGIFDVAHGAGLAAIWSTWAKYVLSENPKRFARLAVNVAGVENNASDPVSTALKGIEKFEEFFASVGMPTRISHLGIEIDDNLASLLAKKCSNGGTQKIGKFRPLDESDMKQIYLNAK</sequence>
<reference evidence="4 5" key="1">
    <citation type="submission" date="2022-03" db="EMBL/GenBank/DDBJ databases">
        <title>Novel taxa within the pig intestine.</title>
        <authorList>
            <person name="Wylensek D."/>
            <person name="Bishof K."/>
            <person name="Afrizal A."/>
            <person name="Clavel T."/>
        </authorList>
    </citation>
    <scope>NUCLEOTIDE SEQUENCE [LARGE SCALE GENOMIC DNA]</scope>
    <source>
        <strain evidence="4 5">CLA-KB-P66</strain>
    </source>
</reference>
<name>A0ABU4WHN5_9BACT</name>
<dbReference type="PANTHER" id="PTHR43633">
    <property type="entry name" value="ALCOHOL DEHYDROGENASE YQHD"/>
    <property type="match status" value="1"/>
</dbReference>
<evidence type="ECO:0000259" key="2">
    <source>
        <dbReference type="Pfam" id="PF00465"/>
    </source>
</evidence>
<dbReference type="Pfam" id="PF00465">
    <property type="entry name" value="Fe-ADH"/>
    <property type="match status" value="1"/>
</dbReference>
<dbReference type="CDD" id="cd08187">
    <property type="entry name" value="BDH"/>
    <property type="match status" value="1"/>
</dbReference>
<dbReference type="Proteomes" id="UP001275932">
    <property type="component" value="Unassembled WGS sequence"/>
</dbReference>
<dbReference type="InterPro" id="IPR018211">
    <property type="entry name" value="ADH_Fe_CS"/>
</dbReference>
<dbReference type="InterPro" id="IPR044731">
    <property type="entry name" value="BDH-like"/>
</dbReference>
<keyword evidence="5" id="KW-1185">Reference proteome</keyword>
<organism evidence="4 5">
    <name type="scientific">Intestinicryptomonas porci</name>
    <dbReference type="NCBI Taxonomy" id="2926320"/>
    <lineage>
        <taxon>Bacteria</taxon>
        <taxon>Pseudomonadati</taxon>
        <taxon>Verrucomicrobiota</taxon>
        <taxon>Opitutia</taxon>
        <taxon>Opitutales</taxon>
        <taxon>Intestinicryptomonaceae</taxon>
        <taxon>Intestinicryptomonas</taxon>
    </lineage>
</organism>
<evidence type="ECO:0000259" key="3">
    <source>
        <dbReference type="Pfam" id="PF25137"/>
    </source>
</evidence>
<protein>
    <submittedName>
        <fullName evidence="4">Iron-containing alcohol dehydrogenase</fullName>
    </submittedName>
</protein>